<proteinExistence type="predicted"/>
<protein>
    <submittedName>
        <fullName evidence="1">Uncharacterized protein</fullName>
    </submittedName>
</protein>
<dbReference type="STRING" id="416944.SAMN05421548_10743"/>
<dbReference type="AlphaFoldDB" id="A0A1G6LU83"/>
<name>A0A1G6LU83_9BURK</name>
<accession>A0A1G6LU83</accession>
<keyword evidence="2" id="KW-1185">Reference proteome</keyword>
<evidence type="ECO:0000313" key="2">
    <source>
        <dbReference type="Proteomes" id="UP000198908"/>
    </source>
</evidence>
<sequence length="119" mass="13441">MDCLAPYDRVEIILSTSWVHHLGYQRAKNALPVALSERVVGATFHSKYFDAGTWASKPRGAQVLRYVQTHRLMRWLAIDDEILGFGDHVSHVVRCDEKLGLGDAKTQMVLCTRLAEQFG</sequence>
<dbReference type="Pfam" id="PF18143">
    <property type="entry name" value="HAD_SAK_2"/>
    <property type="match status" value="1"/>
</dbReference>
<evidence type="ECO:0000313" key="1">
    <source>
        <dbReference type="EMBL" id="SDC46813.1"/>
    </source>
</evidence>
<dbReference type="Proteomes" id="UP000198908">
    <property type="component" value="Unassembled WGS sequence"/>
</dbReference>
<dbReference type="EMBL" id="FMYQ01000007">
    <property type="protein sequence ID" value="SDC46813.1"/>
    <property type="molecule type" value="Genomic_DNA"/>
</dbReference>
<reference evidence="2" key="1">
    <citation type="submission" date="2016-09" db="EMBL/GenBank/DDBJ databases">
        <authorList>
            <person name="Varghese N."/>
            <person name="Submissions S."/>
        </authorList>
    </citation>
    <scope>NUCLEOTIDE SEQUENCE [LARGE SCALE GENOMIC DNA]</scope>
    <source>
        <strain evidence="2">TNe-862</strain>
    </source>
</reference>
<organism evidence="1 2">
    <name type="scientific">Paraburkholderia lycopersici</name>
    <dbReference type="NCBI Taxonomy" id="416944"/>
    <lineage>
        <taxon>Bacteria</taxon>
        <taxon>Pseudomonadati</taxon>
        <taxon>Pseudomonadota</taxon>
        <taxon>Betaproteobacteria</taxon>
        <taxon>Burkholderiales</taxon>
        <taxon>Burkholderiaceae</taxon>
        <taxon>Paraburkholderia</taxon>
    </lineage>
</organism>
<gene>
    <name evidence="1" type="ORF">SAMN05421548_10743</name>
</gene>